<keyword evidence="6" id="KW-1278">Translocase</keyword>
<keyword evidence="4" id="KW-0547">Nucleotide-binding</keyword>
<evidence type="ECO:0000313" key="10">
    <source>
        <dbReference type="Proteomes" id="UP000503088"/>
    </source>
</evidence>
<evidence type="ECO:0000256" key="4">
    <source>
        <dbReference type="ARBA" id="ARBA00022741"/>
    </source>
</evidence>
<dbReference type="InterPro" id="IPR015856">
    <property type="entry name" value="ABC_transpr_CbiO/EcfA_su"/>
</dbReference>
<gene>
    <name evidence="9" type="ORF">GXN76_08200</name>
</gene>
<dbReference type="GO" id="GO:0005524">
    <property type="term" value="F:ATP binding"/>
    <property type="evidence" value="ECO:0007669"/>
    <property type="project" value="UniProtKB-KW"/>
</dbReference>
<dbReference type="Gene3D" id="3.40.50.300">
    <property type="entry name" value="P-loop containing nucleotide triphosphate hydrolases"/>
    <property type="match status" value="1"/>
</dbReference>
<keyword evidence="10" id="KW-1185">Reference proteome</keyword>
<dbReference type="Pfam" id="PF00005">
    <property type="entry name" value="ABC_tran"/>
    <property type="match status" value="1"/>
</dbReference>
<sequence length="161" mass="18161">MLKSLIGLVKKTEGIIEINNKQIGSTTTFDLFADIGYVFQNPDTQLFCHTVEEKIQFGLKNRQIQPDELQERTERILEIIGLSHVRLAHPFSLSRGQRQKLAVATMLITNPSIILLDEPTTGQDEGSLLSLLTLLRKLVEENKTTIVMITHDMEVVAKYAT</sequence>
<accession>A0A7D4CMY1</accession>
<evidence type="ECO:0000256" key="6">
    <source>
        <dbReference type="ARBA" id="ARBA00022967"/>
    </source>
</evidence>
<reference evidence="9 10" key="1">
    <citation type="submission" date="2020-01" db="EMBL/GenBank/DDBJ databases">
        <authorList>
            <person name="Gulvik C.A."/>
            <person name="Batra D.G."/>
        </authorList>
    </citation>
    <scope>NUCLEOTIDE SEQUENCE [LARGE SCALE GENOMIC DNA]</scope>
    <source>
        <strain evidence="9 10">W9323</strain>
    </source>
</reference>
<evidence type="ECO:0000256" key="5">
    <source>
        <dbReference type="ARBA" id="ARBA00022840"/>
    </source>
</evidence>
<protein>
    <submittedName>
        <fullName evidence="9">ABC transporter ATP-binding protein</fullName>
    </submittedName>
</protein>
<dbReference type="KEGG" id="kpul:GXN76_08200"/>
<evidence type="ECO:0000256" key="1">
    <source>
        <dbReference type="ARBA" id="ARBA00005417"/>
    </source>
</evidence>
<evidence type="ECO:0000313" key="9">
    <source>
        <dbReference type="EMBL" id="QKG84458.1"/>
    </source>
</evidence>
<dbReference type="InterPro" id="IPR003439">
    <property type="entry name" value="ABC_transporter-like_ATP-bd"/>
</dbReference>
<dbReference type="GO" id="GO:0042626">
    <property type="term" value="F:ATPase-coupled transmembrane transporter activity"/>
    <property type="evidence" value="ECO:0007669"/>
    <property type="project" value="TreeGrafter"/>
</dbReference>
<evidence type="ECO:0000259" key="8">
    <source>
        <dbReference type="Pfam" id="PF00005"/>
    </source>
</evidence>
<dbReference type="SUPFAM" id="SSF52540">
    <property type="entry name" value="P-loop containing nucleoside triphosphate hydrolases"/>
    <property type="match status" value="1"/>
</dbReference>
<proteinExistence type="inferred from homology"/>
<dbReference type="AlphaFoldDB" id="A0A7D4CMY1"/>
<dbReference type="GO" id="GO:0043190">
    <property type="term" value="C:ATP-binding cassette (ABC) transporter complex"/>
    <property type="evidence" value="ECO:0007669"/>
    <property type="project" value="TreeGrafter"/>
</dbReference>
<name>A0A7D4CMY1_9BACL</name>
<dbReference type="Proteomes" id="UP000503088">
    <property type="component" value="Chromosome"/>
</dbReference>
<dbReference type="InterPro" id="IPR050095">
    <property type="entry name" value="ECF_ABC_transporter_ATP-bd"/>
</dbReference>
<dbReference type="InterPro" id="IPR027417">
    <property type="entry name" value="P-loop_NTPase"/>
</dbReference>
<feature type="domain" description="ABC transporter" evidence="8">
    <location>
        <begin position="2"/>
        <end position="121"/>
    </location>
</feature>
<keyword evidence="5 9" id="KW-0067">ATP-binding</keyword>
<keyword evidence="2" id="KW-0813">Transport</keyword>
<dbReference type="PANTHER" id="PTHR43553">
    <property type="entry name" value="HEAVY METAL TRANSPORTER"/>
    <property type="match status" value="1"/>
</dbReference>
<keyword evidence="7" id="KW-0472">Membrane</keyword>
<organism evidence="9 10">
    <name type="scientific">Kroppenstedtia pulmonis</name>
    <dbReference type="NCBI Taxonomy" id="1380685"/>
    <lineage>
        <taxon>Bacteria</taxon>
        <taxon>Bacillati</taxon>
        <taxon>Bacillota</taxon>
        <taxon>Bacilli</taxon>
        <taxon>Bacillales</taxon>
        <taxon>Thermoactinomycetaceae</taxon>
        <taxon>Kroppenstedtia</taxon>
    </lineage>
</organism>
<dbReference type="CDD" id="cd03225">
    <property type="entry name" value="ABC_cobalt_CbiO_domain1"/>
    <property type="match status" value="1"/>
</dbReference>
<evidence type="ECO:0000256" key="7">
    <source>
        <dbReference type="ARBA" id="ARBA00023136"/>
    </source>
</evidence>
<dbReference type="GO" id="GO:0016887">
    <property type="term" value="F:ATP hydrolysis activity"/>
    <property type="evidence" value="ECO:0007669"/>
    <property type="project" value="InterPro"/>
</dbReference>
<evidence type="ECO:0000256" key="3">
    <source>
        <dbReference type="ARBA" id="ARBA00022475"/>
    </source>
</evidence>
<dbReference type="EMBL" id="CP048104">
    <property type="protein sequence ID" value="QKG84458.1"/>
    <property type="molecule type" value="Genomic_DNA"/>
</dbReference>
<comment type="similarity">
    <text evidence="1">Belongs to the ABC transporter superfamily.</text>
</comment>
<evidence type="ECO:0000256" key="2">
    <source>
        <dbReference type="ARBA" id="ARBA00022448"/>
    </source>
</evidence>
<dbReference type="PANTHER" id="PTHR43553:SF19">
    <property type="entry name" value="HMP_THIAMINE IMPORT ATP-BINDING PROTEIN YKOD-RELATED"/>
    <property type="match status" value="1"/>
</dbReference>
<keyword evidence="3" id="KW-1003">Cell membrane</keyword>